<feature type="region of interest" description="Disordered" evidence="1">
    <location>
        <begin position="1"/>
        <end position="55"/>
    </location>
</feature>
<gene>
    <name evidence="2" type="ORF">ACFFIX_03790</name>
</gene>
<sequence>MKKPNEEAAPNNNLSSAEIRTSELVEPPDREFSEELADGGERNELIRNQQKAPQE</sequence>
<name>A0ABV6GAZ4_9BACI</name>
<evidence type="ECO:0000256" key="1">
    <source>
        <dbReference type="SAM" id="MobiDB-lite"/>
    </source>
</evidence>
<evidence type="ECO:0000313" key="2">
    <source>
        <dbReference type="EMBL" id="MFC0270576.1"/>
    </source>
</evidence>
<proteinExistence type="predicted"/>
<protein>
    <recommendedName>
        <fullName evidence="4">YfhD family protein</fullName>
    </recommendedName>
</protein>
<organism evidence="2 3">
    <name type="scientific">Metabacillus herbersteinensis</name>
    <dbReference type="NCBI Taxonomy" id="283816"/>
    <lineage>
        <taxon>Bacteria</taxon>
        <taxon>Bacillati</taxon>
        <taxon>Bacillota</taxon>
        <taxon>Bacilli</taxon>
        <taxon>Bacillales</taxon>
        <taxon>Bacillaceae</taxon>
        <taxon>Metabacillus</taxon>
    </lineage>
</organism>
<keyword evidence="3" id="KW-1185">Reference proteome</keyword>
<comment type="caution">
    <text evidence="2">The sequence shown here is derived from an EMBL/GenBank/DDBJ whole genome shotgun (WGS) entry which is preliminary data.</text>
</comment>
<dbReference type="RefSeq" id="WP_378930692.1">
    <property type="nucleotide sequence ID" value="NZ_JBHLVO010000002.1"/>
</dbReference>
<feature type="compositionally biased region" description="Polar residues" evidence="1">
    <location>
        <begin position="10"/>
        <end position="19"/>
    </location>
</feature>
<dbReference type="Proteomes" id="UP001589854">
    <property type="component" value="Unassembled WGS sequence"/>
</dbReference>
<feature type="compositionally biased region" description="Polar residues" evidence="1">
    <location>
        <begin position="46"/>
        <end position="55"/>
    </location>
</feature>
<evidence type="ECO:0008006" key="4">
    <source>
        <dbReference type="Google" id="ProtNLM"/>
    </source>
</evidence>
<reference evidence="2 3" key="1">
    <citation type="submission" date="2024-09" db="EMBL/GenBank/DDBJ databases">
        <authorList>
            <person name="Sun Q."/>
            <person name="Mori K."/>
        </authorList>
    </citation>
    <scope>NUCLEOTIDE SEQUENCE [LARGE SCALE GENOMIC DNA]</scope>
    <source>
        <strain evidence="2 3">CCM 7228</strain>
    </source>
</reference>
<dbReference type="EMBL" id="JBHLVO010000002">
    <property type="protein sequence ID" value="MFC0270576.1"/>
    <property type="molecule type" value="Genomic_DNA"/>
</dbReference>
<feature type="compositionally biased region" description="Basic and acidic residues" evidence="1">
    <location>
        <begin position="20"/>
        <end position="45"/>
    </location>
</feature>
<accession>A0ABV6GAZ4</accession>
<evidence type="ECO:0000313" key="3">
    <source>
        <dbReference type="Proteomes" id="UP001589854"/>
    </source>
</evidence>